<reference evidence="1" key="1">
    <citation type="submission" date="2021-05" db="EMBL/GenBank/DDBJ databases">
        <title>An isolated secondary fermenter in methanogenic hydrocarbon-degrading communities.</title>
        <authorList>
            <person name="Liu Y.-F."/>
            <person name="Liu Z.-l."/>
        </authorList>
    </citation>
    <scope>NUCLEOTIDE SEQUENCE</scope>
    <source>
        <strain evidence="1">L-13</strain>
    </source>
</reference>
<dbReference type="EMBL" id="CP074691">
    <property type="protein sequence ID" value="QVL35686.1"/>
    <property type="molecule type" value="Genomic_DNA"/>
</dbReference>
<gene>
    <name evidence="1" type="ORF">KIH16_10995</name>
</gene>
<protein>
    <submittedName>
        <fullName evidence="1">TRAP transporter permease</fullName>
    </submittedName>
</protein>
<keyword evidence="2" id="KW-1185">Reference proteome</keyword>
<evidence type="ECO:0000313" key="2">
    <source>
        <dbReference type="Proteomes" id="UP000682204"/>
    </source>
</evidence>
<name>A0ACD1DUB9_9BACT</name>
<dbReference type="Proteomes" id="UP000682204">
    <property type="component" value="Chromosome"/>
</dbReference>
<sequence>MTFAELGGQGLKRKLSGREKLLVRIIAVSMSLYQLAQSTFLTVQPMLHYSIHLTFILVLAVLLYTPFSGSDRKGIPPRDYGLAVLAASIGVYFFANMERYLARWPMVDPLTAADVAVGIVLLLFVISFTRRVMGPILPSIGLVFVAYALWGHRLSGILSHRRLIPLDVLDQVVFTLNGVFSSPIVAASTYVFLFVLFGSFFASSGAGDFFYKFSMAVAGRSPGGAGKVAIITSGLFGMINGSPTANVVTTGSFTIPMMKRSGYDSEFSGAVTAVAATGGGIMPPIMGTAAFLMAEMAGIPYRTIALAGFVPGVLYYTALLLVVHFRAKKQNIQGLESEVQDSVLATLKEGGLFLIPIVVLVVMLLKGYTASLSAFVGIVSVIATAALRKSTRMSPAAIVRALEEGALASVVISLSCAVAGCVIAGLMTTGLSGKLASLILSVGGDHLLPALILTAAICTLLGMGMPVAAAYALTAALCIPSLYELGLRPLEAHMFVVYFATLSAITPPVAVASYAAAGISEANASRVGWKACYIGLVSFLVPFMFVFQPKLMVIPENFTVGSLWVVFTAFVGVYALSSGIEGYMRREIGFLTRGLLLLAGLLMMIPETMTDSVGIALFSGVFVLQFVCGRRVRDEARTASVPRND</sequence>
<proteinExistence type="predicted"/>
<accession>A0ACD1DUB9</accession>
<evidence type="ECO:0000313" key="1">
    <source>
        <dbReference type="EMBL" id="QVL35686.1"/>
    </source>
</evidence>
<organism evidence="1 2">
    <name type="scientific">Aminirod propionatiphilus</name>
    <dbReference type="NCBI Taxonomy" id="3415223"/>
    <lineage>
        <taxon>Bacteria</taxon>
        <taxon>Thermotogati</taxon>
        <taxon>Synergistota</taxon>
        <taxon>Synergistia</taxon>
        <taxon>Synergistales</taxon>
        <taxon>Aminiphilaceae</taxon>
        <taxon>Aminirod</taxon>
    </lineage>
</organism>